<evidence type="ECO:0000313" key="2">
    <source>
        <dbReference type="Proteomes" id="UP001320706"/>
    </source>
</evidence>
<protein>
    <submittedName>
        <fullName evidence="1">Uncharacterized protein</fullName>
    </submittedName>
</protein>
<organism evidence="1 2">
    <name type="scientific">Zalaria obscura</name>
    <dbReference type="NCBI Taxonomy" id="2024903"/>
    <lineage>
        <taxon>Eukaryota</taxon>
        <taxon>Fungi</taxon>
        <taxon>Dikarya</taxon>
        <taxon>Ascomycota</taxon>
        <taxon>Pezizomycotina</taxon>
        <taxon>Dothideomycetes</taxon>
        <taxon>Dothideomycetidae</taxon>
        <taxon>Dothideales</taxon>
        <taxon>Zalariaceae</taxon>
        <taxon>Zalaria</taxon>
    </lineage>
</organism>
<gene>
    <name evidence="1" type="ORF">M8818_004169</name>
</gene>
<evidence type="ECO:0000313" key="1">
    <source>
        <dbReference type="EMBL" id="KAK8207916.1"/>
    </source>
</evidence>
<name>A0ACC3SCG8_9PEZI</name>
<sequence length="168" mass="18228">MAVTVTIPLHGMVLRLRASAIQAAGRGGFDYYSSNNVRDTNLNVSSFQRVVSLIPSPLCHLIAALTTPINTPASSLFSAFAPLVPFRDRHGFSVHSHGAALTMHICTSPACVWDVASRRRCPFMTPLFMLSPCRKQPGIVTTPFTAADLLSGDDVALQQAWLSFSDPW</sequence>
<dbReference type="EMBL" id="JAMKPW020000020">
    <property type="protein sequence ID" value="KAK8207916.1"/>
    <property type="molecule type" value="Genomic_DNA"/>
</dbReference>
<keyword evidence="2" id="KW-1185">Reference proteome</keyword>
<proteinExistence type="predicted"/>
<dbReference type="Proteomes" id="UP001320706">
    <property type="component" value="Unassembled WGS sequence"/>
</dbReference>
<reference evidence="1" key="1">
    <citation type="submission" date="2024-02" db="EMBL/GenBank/DDBJ databases">
        <title>Metagenome Assembled Genome of Zalaria obscura JY119.</title>
        <authorList>
            <person name="Vighnesh L."/>
            <person name="Jagadeeshwari U."/>
            <person name="Venkata Ramana C."/>
            <person name="Sasikala C."/>
        </authorList>
    </citation>
    <scope>NUCLEOTIDE SEQUENCE</scope>
    <source>
        <strain evidence="1">JY119</strain>
    </source>
</reference>
<comment type="caution">
    <text evidence="1">The sequence shown here is derived from an EMBL/GenBank/DDBJ whole genome shotgun (WGS) entry which is preliminary data.</text>
</comment>
<accession>A0ACC3SCG8</accession>